<dbReference type="GO" id="GO:0046872">
    <property type="term" value="F:metal ion binding"/>
    <property type="evidence" value="ECO:0007669"/>
    <property type="project" value="UniProtKB-KW"/>
</dbReference>
<accession>A0A1A6H4C3</accession>
<organism evidence="7 8">
    <name type="scientific">Neotoma lepida</name>
    <name type="common">Desert woodrat</name>
    <dbReference type="NCBI Taxonomy" id="56216"/>
    <lineage>
        <taxon>Eukaryota</taxon>
        <taxon>Metazoa</taxon>
        <taxon>Chordata</taxon>
        <taxon>Craniata</taxon>
        <taxon>Vertebrata</taxon>
        <taxon>Euteleostomi</taxon>
        <taxon>Mammalia</taxon>
        <taxon>Eutheria</taxon>
        <taxon>Euarchontoglires</taxon>
        <taxon>Glires</taxon>
        <taxon>Rodentia</taxon>
        <taxon>Myomorpha</taxon>
        <taxon>Muroidea</taxon>
        <taxon>Cricetidae</taxon>
        <taxon>Neotominae</taxon>
        <taxon>Neotoma</taxon>
    </lineage>
</organism>
<dbReference type="PANTHER" id="PTHR11616">
    <property type="entry name" value="SODIUM/CHLORIDE DEPENDENT TRANSPORTER"/>
    <property type="match status" value="1"/>
</dbReference>
<dbReference type="GO" id="GO:0006865">
    <property type="term" value="P:amino acid transport"/>
    <property type="evidence" value="ECO:0007669"/>
    <property type="project" value="TreeGrafter"/>
</dbReference>
<dbReference type="Pfam" id="PF00209">
    <property type="entry name" value="SNF"/>
    <property type="match status" value="1"/>
</dbReference>
<keyword evidence="3" id="KW-0812">Transmembrane</keyword>
<reference evidence="7 8" key="1">
    <citation type="submission" date="2016-06" db="EMBL/GenBank/DDBJ databases">
        <title>The Draft Genome Sequence and Annotation of the Desert Woodrat Neotoma lepida.</title>
        <authorList>
            <person name="Campbell M."/>
            <person name="Oakeson K.F."/>
            <person name="Yandell M."/>
            <person name="Halpert J.R."/>
            <person name="Dearing D."/>
        </authorList>
    </citation>
    <scope>NUCLEOTIDE SEQUENCE [LARGE SCALE GENOMIC DNA]</scope>
    <source>
        <strain evidence="7">417</strain>
        <tissue evidence="7">Liver</tissue>
    </source>
</reference>
<dbReference type="GO" id="GO:0005886">
    <property type="term" value="C:plasma membrane"/>
    <property type="evidence" value="ECO:0007669"/>
    <property type="project" value="TreeGrafter"/>
</dbReference>
<feature type="binding site" evidence="6">
    <location>
        <position position="57"/>
    </location>
    <ligand>
        <name>Na(+)</name>
        <dbReference type="ChEBI" id="CHEBI:29101"/>
        <label>1</label>
    </ligand>
</feature>
<evidence type="ECO:0000256" key="6">
    <source>
        <dbReference type="PIRSR" id="PIRSR600175-1"/>
    </source>
</evidence>
<dbReference type="InterPro" id="IPR000175">
    <property type="entry name" value="Na/ntran_symport"/>
</dbReference>
<evidence type="ECO:0000313" key="8">
    <source>
        <dbReference type="Proteomes" id="UP000092124"/>
    </source>
</evidence>
<name>A0A1A6H4C3_NEOLE</name>
<feature type="non-terminal residue" evidence="7">
    <location>
        <position position="1"/>
    </location>
</feature>
<comment type="subcellular location">
    <subcellularLocation>
        <location evidence="1">Membrane</location>
        <topology evidence="1">Multi-pass membrane protein</topology>
    </subcellularLocation>
</comment>
<evidence type="ECO:0000256" key="3">
    <source>
        <dbReference type="ARBA" id="ARBA00022692"/>
    </source>
</evidence>
<keyword evidence="8" id="KW-1185">Reference proteome</keyword>
<comment type="caution">
    <text evidence="7">The sequence shown here is derived from an EMBL/GenBank/DDBJ whole genome shotgun (WGS) entry which is preliminary data.</text>
</comment>
<keyword evidence="6" id="KW-0915">Sodium</keyword>
<dbReference type="AlphaFoldDB" id="A0A1A6H4C3"/>
<dbReference type="EMBL" id="LZPO01054184">
    <property type="protein sequence ID" value="OBS73169.1"/>
    <property type="molecule type" value="Genomic_DNA"/>
</dbReference>
<sequence>VVWITATMPYVVLTALLLRGVTLPGAMDGIKAYLSVDFYRLCEASVWIDAATQVCFSLGIGFGVLIAFSSYNKFTNNCYRVQFYLRSSPKALDSNPHSLN</sequence>
<gene>
    <name evidence="7" type="ORF">A6R68_12254</name>
</gene>
<proteinExistence type="predicted"/>
<keyword evidence="6" id="KW-0479">Metal-binding</keyword>
<dbReference type="OrthoDB" id="6581954at2759"/>
<dbReference type="STRING" id="56216.A0A1A6H4C3"/>
<keyword evidence="2" id="KW-0813">Transport</keyword>
<dbReference type="PANTHER" id="PTHR11616:SF38">
    <property type="entry name" value="SODIUM-DEPENDENT DOPAMINE TRANSPORTER"/>
    <property type="match status" value="1"/>
</dbReference>
<evidence type="ECO:0000256" key="1">
    <source>
        <dbReference type="ARBA" id="ARBA00004141"/>
    </source>
</evidence>
<evidence type="ECO:0000313" key="7">
    <source>
        <dbReference type="EMBL" id="OBS73169.1"/>
    </source>
</evidence>
<protein>
    <submittedName>
        <fullName evidence="7">Uncharacterized protein</fullName>
    </submittedName>
</protein>
<dbReference type="PROSITE" id="PS50267">
    <property type="entry name" value="NA_NEUROTRAN_SYMP_3"/>
    <property type="match status" value="1"/>
</dbReference>
<dbReference type="GO" id="GO:0035725">
    <property type="term" value="P:sodium ion transmembrane transport"/>
    <property type="evidence" value="ECO:0007669"/>
    <property type="project" value="TreeGrafter"/>
</dbReference>
<dbReference type="InterPro" id="IPR037272">
    <property type="entry name" value="SNS_sf"/>
</dbReference>
<evidence type="ECO:0000256" key="5">
    <source>
        <dbReference type="ARBA" id="ARBA00023136"/>
    </source>
</evidence>
<dbReference type="SUPFAM" id="SSF161070">
    <property type="entry name" value="SNF-like"/>
    <property type="match status" value="1"/>
</dbReference>
<keyword evidence="5" id="KW-0472">Membrane</keyword>
<evidence type="ECO:0000256" key="4">
    <source>
        <dbReference type="ARBA" id="ARBA00022989"/>
    </source>
</evidence>
<evidence type="ECO:0000256" key="2">
    <source>
        <dbReference type="ARBA" id="ARBA00022448"/>
    </source>
</evidence>
<dbReference type="Proteomes" id="UP000092124">
    <property type="component" value="Unassembled WGS sequence"/>
</dbReference>
<keyword evidence="4" id="KW-1133">Transmembrane helix</keyword>